<accession>A0A1M5QKK5</accession>
<evidence type="ECO:0000256" key="12">
    <source>
        <dbReference type="ARBA" id="ARBA00022958"/>
    </source>
</evidence>
<dbReference type="Gene3D" id="3.30.420.40">
    <property type="match status" value="2"/>
</dbReference>
<comment type="caution">
    <text evidence="16">Lacks conserved residue(s) required for the propagation of feature annotation.</text>
</comment>
<dbReference type="Pfam" id="PF03309">
    <property type="entry name" value="Pan_kinase"/>
    <property type="match status" value="1"/>
</dbReference>
<dbReference type="GO" id="GO:0005524">
    <property type="term" value="F:ATP binding"/>
    <property type="evidence" value="ECO:0007669"/>
    <property type="project" value="UniProtKB-UniRule"/>
</dbReference>
<evidence type="ECO:0000256" key="10">
    <source>
        <dbReference type="ARBA" id="ARBA00022777"/>
    </source>
</evidence>
<gene>
    <name evidence="16" type="primary">coaX</name>
    <name evidence="17" type="ORF">SAMN02745229_00343</name>
</gene>
<protein>
    <recommendedName>
        <fullName evidence="15 16">Type III pantothenate kinase</fullName>
        <ecNumber evidence="6 16">2.7.1.33</ecNumber>
    </recommendedName>
    <alternativeName>
        <fullName evidence="16">PanK-III</fullName>
    </alternativeName>
    <alternativeName>
        <fullName evidence="16">Pantothenic acid kinase</fullName>
    </alternativeName>
</protein>
<dbReference type="InterPro" id="IPR004619">
    <property type="entry name" value="Type_III_PanK"/>
</dbReference>
<feature type="binding site" evidence="16">
    <location>
        <position position="129"/>
    </location>
    <ligand>
        <name>K(+)</name>
        <dbReference type="ChEBI" id="CHEBI:29103"/>
    </ligand>
</feature>
<dbReference type="PANTHER" id="PTHR34265">
    <property type="entry name" value="TYPE III PANTOTHENATE KINASE"/>
    <property type="match status" value="1"/>
</dbReference>
<evidence type="ECO:0000313" key="18">
    <source>
        <dbReference type="Proteomes" id="UP000184278"/>
    </source>
</evidence>
<evidence type="ECO:0000256" key="2">
    <source>
        <dbReference type="ARBA" id="ARBA00001958"/>
    </source>
</evidence>
<feature type="binding site" evidence="16">
    <location>
        <begin position="107"/>
        <end position="110"/>
    </location>
    <ligand>
        <name>substrate</name>
    </ligand>
</feature>
<evidence type="ECO:0000256" key="3">
    <source>
        <dbReference type="ARBA" id="ARBA00004496"/>
    </source>
</evidence>
<dbReference type="RefSeq" id="WP_073384976.1">
    <property type="nucleotide sequence ID" value="NZ_FQXK01000003.1"/>
</dbReference>
<evidence type="ECO:0000256" key="11">
    <source>
        <dbReference type="ARBA" id="ARBA00022840"/>
    </source>
</evidence>
<keyword evidence="7 16" id="KW-0963">Cytoplasm</keyword>
<comment type="catalytic activity">
    <reaction evidence="1 16">
        <text>(R)-pantothenate + ATP = (R)-4'-phosphopantothenate + ADP + H(+)</text>
        <dbReference type="Rhea" id="RHEA:16373"/>
        <dbReference type="ChEBI" id="CHEBI:10986"/>
        <dbReference type="ChEBI" id="CHEBI:15378"/>
        <dbReference type="ChEBI" id="CHEBI:29032"/>
        <dbReference type="ChEBI" id="CHEBI:30616"/>
        <dbReference type="ChEBI" id="CHEBI:456216"/>
        <dbReference type="EC" id="2.7.1.33"/>
    </reaction>
</comment>
<keyword evidence="12 16" id="KW-0630">Potassium</keyword>
<comment type="similarity">
    <text evidence="14 16">Belongs to the type III pantothenate kinase family.</text>
</comment>
<evidence type="ECO:0000256" key="14">
    <source>
        <dbReference type="ARBA" id="ARBA00038036"/>
    </source>
</evidence>
<proteinExistence type="inferred from homology"/>
<evidence type="ECO:0000256" key="7">
    <source>
        <dbReference type="ARBA" id="ARBA00022490"/>
    </source>
</evidence>
<dbReference type="OrthoDB" id="9804707at2"/>
<dbReference type="UniPathway" id="UPA00241">
    <property type="reaction ID" value="UER00352"/>
</dbReference>
<comment type="cofactor">
    <cofactor evidence="16">
        <name>NH4(+)</name>
        <dbReference type="ChEBI" id="CHEBI:28938"/>
    </cofactor>
    <cofactor evidence="16">
        <name>K(+)</name>
        <dbReference type="ChEBI" id="CHEBI:29103"/>
    </cofactor>
    <text evidence="16">A monovalent cation. Ammonium or potassium.</text>
</comment>
<feature type="active site" description="Proton acceptor" evidence="16">
    <location>
        <position position="109"/>
    </location>
</feature>
<evidence type="ECO:0000256" key="4">
    <source>
        <dbReference type="ARBA" id="ARBA00005225"/>
    </source>
</evidence>
<feature type="binding site" evidence="16">
    <location>
        <position position="132"/>
    </location>
    <ligand>
        <name>ATP</name>
        <dbReference type="ChEBI" id="CHEBI:30616"/>
    </ligand>
</feature>
<evidence type="ECO:0000256" key="13">
    <source>
        <dbReference type="ARBA" id="ARBA00022993"/>
    </source>
</evidence>
<dbReference type="SUPFAM" id="SSF53067">
    <property type="entry name" value="Actin-like ATPase domain"/>
    <property type="match status" value="2"/>
</dbReference>
<evidence type="ECO:0000256" key="8">
    <source>
        <dbReference type="ARBA" id="ARBA00022679"/>
    </source>
</evidence>
<sequence length="257" mass="27559">MVLVFDIGNSNITIGAYEEDKLIFTARLITDRDLDSEAYAEKIQGILLSKGKSTNSIDGAVICSVVPTVTVKVSSAVEMLTGNAPLAVDSQTDYGLKIQMDNPKKVGTDLLVGASGAIFKYEAPLCVIDLGTFTTLCYVSGDHEYQGTIIIPGIRTTADSYSRAAQLFSFEIESPKALLGTNTKDSMCSGLMHGAAAMLDGLIDRIESEKGELKTVVMTGGFAGMIAPLLRHKVTIDENLLLEGLLRLYYSSISDIK</sequence>
<dbReference type="GeneID" id="89508909"/>
<evidence type="ECO:0000256" key="9">
    <source>
        <dbReference type="ARBA" id="ARBA00022741"/>
    </source>
</evidence>
<dbReference type="GO" id="GO:0005737">
    <property type="term" value="C:cytoplasm"/>
    <property type="evidence" value="ECO:0007669"/>
    <property type="project" value="UniProtKB-SubCell"/>
</dbReference>
<comment type="cofactor">
    <cofactor evidence="2">
        <name>K(+)</name>
        <dbReference type="ChEBI" id="CHEBI:29103"/>
    </cofactor>
</comment>
<evidence type="ECO:0000256" key="6">
    <source>
        <dbReference type="ARBA" id="ARBA00012102"/>
    </source>
</evidence>
<dbReference type="Proteomes" id="UP000184278">
    <property type="component" value="Unassembled WGS sequence"/>
</dbReference>
<dbReference type="EC" id="2.7.1.33" evidence="6 16"/>
<comment type="function">
    <text evidence="16">Catalyzes the phosphorylation of pantothenate (Pan), the first step in CoA biosynthesis.</text>
</comment>
<name>A0A1M5QKK5_BUTFI</name>
<dbReference type="AlphaFoldDB" id="A0A1M5QKK5"/>
<evidence type="ECO:0000256" key="15">
    <source>
        <dbReference type="ARBA" id="ARBA00040883"/>
    </source>
</evidence>
<dbReference type="HAMAP" id="MF_01274">
    <property type="entry name" value="Pantothen_kinase_3"/>
    <property type="match status" value="1"/>
</dbReference>
<keyword evidence="8 16" id="KW-0808">Transferase</keyword>
<dbReference type="GO" id="GO:0046872">
    <property type="term" value="F:metal ion binding"/>
    <property type="evidence" value="ECO:0007669"/>
    <property type="project" value="UniProtKB-KW"/>
</dbReference>
<dbReference type="InterPro" id="IPR043129">
    <property type="entry name" value="ATPase_NBD"/>
</dbReference>
<feature type="binding site" evidence="16">
    <location>
        <begin position="6"/>
        <end position="13"/>
    </location>
    <ligand>
        <name>ATP</name>
        <dbReference type="ChEBI" id="CHEBI:30616"/>
    </ligand>
</feature>
<evidence type="ECO:0000256" key="1">
    <source>
        <dbReference type="ARBA" id="ARBA00001206"/>
    </source>
</evidence>
<reference evidence="18" key="1">
    <citation type="submission" date="2016-11" db="EMBL/GenBank/DDBJ databases">
        <authorList>
            <person name="Varghese N."/>
            <person name="Submissions S."/>
        </authorList>
    </citation>
    <scope>NUCLEOTIDE SEQUENCE [LARGE SCALE GENOMIC DNA]</scope>
    <source>
        <strain evidence="18">DSM 3071</strain>
    </source>
</reference>
<dbReference type="PANTHER" id="PTHR34265:SF1">
    <property type="entry name" value="TYPE III PANTOTHENATE KINASE"/>
    <property type="match status" value="1"/>
</dbReference>
<evidence type="ECO:0000313" key="17">
    <source>
        <dbReference type="EMBL" id="SHH14329.1"/>
    </source>
</evidence>
<dbReference type="GO" id="GO:0015937">
    <property type="term" value="P:coenzyme A biosynthetic process"/>
    <property type="evidence" value="ECO:0007669"/>
    <property type="project" value="UniProtKB-UniRule"/>
</dbReference>
<evidence type="ECO:0000256" key="5">
    <source>
        <dbReference type="ARBA" id="ARBA00011738"/>
    </source>
</evidence>
<keyword evidence="9 16" id="KW-0547">Nucleotide-binding</keyword>
<organism evidence="17 18">
    <name type="scientific">Butyrivibrio fibrisolvens DSM 3071</name>
    <dbReference type="NCBI Taxonomy" id="1121131"/>
    <lineage>
        <taxon>Bacteria</taxon>
        <taxon>Bacillati</taxon>
        <taxon>Bacillota</taxon>
        <taxon>Clostridia</taxon>
        <taxon>Lachnospirales</taxon>
        <taxon>Lachnospiraceae</taxon>
        <taxon>Butyrivibrio</taxon>
    </lineage>
</organism>
<keyword evidence="10 16" id="KW-0418">Kinase</keyword>
<dbReference type="CDD" id="cd24015">
    <property type="entry name" value="ASKHA_NBD_PanK-III"/>
    <property type="match status" value="1"/>
</dbReference>
<evidence type="ECO:0000256" key="16">
    <source>
        <dbReference type="HAMAP-Rule" id="MF_01274"/>
    </source>
</evidence>
<dbReference type="GO" id="GO:0004594">
    <property type="term" value="F:pantothenate kinase activity"/>
    <property type="evidence" value="ECO:0007669"/>
    <property type="project" value="UniProtKB-UniRule"/>
</dbReference>
<dbReference type="EMBL" id="FQXK01000003">
    <property type="protein sequence ID" value="SHH14329.1"/>
    <property type="molecule type" value="Genomic_DNA"/>
</dbReference>
<keyword evidence="18" id="KW-1185">Reference proteome</keyword>
<feature type="binding site" evidence="16">
    <location>
        <position position="183"/>
    </location>
    <ligand>
        <name>substrate</name>
    </ligand>
</feature>
<keyword evidence="13 16" id="KW-0173">Coenzyme A biosynthesis</keyword>
<comment type="subcellular location">
    <subcellularLocation>
        <location evidence="3 16">Cytoplasm</location>
    </subcellularLocation>
</comment>
<keyword evidence="11 16" id="KW-0067">ATP-binding</keyword>
<keyword evidence="16" id="KW-0479">Metal-binding</keyword>
<dbReference type="STRING" id="1121131.SAMN02745229_00343"/>
<dbReference type="NCBIfam" id="TIGR00671">
    <property type="entry name" value="baf"/>
    <property type="match status" value="1"/>
</dbReference>
<comment type="subunit">
    <text evidence="5 16">Homodimer.</text>
</comment>
<comment type="pathway">
    <text evidence="4 16">Cofactor biosynthesis; coenzyme A biosynthesis; CoA from (R)-pantothenate: step 1/5.</text>
</comment>